<name>A0ABW2FL14_9ACTN</name>
<organism evidence="1 2">
    <name type="scientific">Kitasatospora paranensis</name>
    <dbReference type="NCBI Taxonomy" id="258053"/>
    <lineage>
        <taxon>Bacteria</taxon>
        <taxon>Bacillati</taxon>
        <taxon>Actinomycetota</taxon>
        <taxon>Actinomycetes</taxon>
        <taxon>Kitasatosporales</taxon>
        <taxon>Streptomycetaceae</taxon>
        <taxon>Kitasatospora</taxon>
    </lineage>
</organism>
<dbReference type="InterPro" id="IPR021373">
    <property type="entry name" value="DUF2993"/>
</dbReference>
<evidence type="ECO:0000313" key="1">
    <source>
        <dbReference type="EMBL" id="MFC7177969.1"/>
    </source>
</evidence>
<keyword evidence="2" id="KW-1185">Reference proteome</keyword>
<dbReference type="EMBL" id="JBHTAJ010000001">
    <property type="protein sequence ID" value="MFC7177969.1"/>
    <property type="molecule type" value="Genomic_DNA"/>
</dbReference>
<dbReference type="Pfam" id="PF11209">
    <property type="entry name" value="LmeA"/>
    <property type="match status" value="1"/>
</dbReference>
<evidence type="ECO:0000313" key="2">
    <source>
        <dbReference type="Proteomes" id="UP001596435"/>
    </source>
</evidence>
<sequence>MRGWLKLTIGLAVLAGLLVGADRLALGVAEDQAAERLAAGGHMSQRPHVAIEGFPFLTQVVSGEFDDVRLSGDGMTVGDGRQQVALSSFSATLSGVAVAGDYHSATVRSGSGSGLISYADAARLVPGAERLELSYGGPGKVKASVLGVPIGQGDVHSSGNTITADGFKLSGAAGLLNGRLSALLGPRSFTLTQLPAGLSLVGAAPEPEGLRLAFKGEHVSLTG</sequence>
<dbReference type="RefSeq" id="WP_345709782.1">
    <property type="nucleotide sequence ID" value="NZ_JBHSVH010000002.1"/>
</dbReference>
<comment type="caution">
    <text evidence="1">The sequence shown here is derived from an EMBL/GenBank/DDBJ whole genome shotgun (WGS) entry which is preliminary data.</text>
</comment>
<protein>
    <submittedName>
        <fullName evidence="1">DUF2993 domain-containing protein</fullName>
    </submittedName>
</protein>
<proteinExistence type="predicted"/>
<accession>A0ABW2FL14</accession>
<dbReference type="Proteomes" id="UP001596435">
    <property type="component" value="Unassembled WGS sequence"/>
</dbReference>
<reference evidence="2" key="1">
    <citation type="journal article" date="2019" name="Int. J. Syst. Evol. Microbiol.">
        <title>The Global Catalogue of Microorganisms (GCM) 10K type strain sequencing project: providing services to taxonomists for standard genome sequencing and annotation.</title>
        <authorList>
            <consortium name="The Broad Institute Genomics Platform"/>
            <consortium name="The Broad Institute Genome Sequencing Center for Infectious Disease"/>
            <person name="Wu L."/>
            <person name="Ma J."/>
        </authorList>
    </citation>
    <scope>NUCLEOTIDE SEQUENCE [LARGE SCALE GENOMIC DNA]</scope>
    <source>
        <strain evidence="2">CGMCC 1.12859</strain>
    </source>
</reference>
<gene>
    <name evidence="1" type="ORF">ACFQMG_00155</name>
</gene>